<proteinExistence type="predicted"/>
<feature type="transmembrane region" description="Helical" evidence="6">
    <location>
        <begin position="186"/>
        <end position="207"/>
    </location>
</feature>
<dbReference type="PANTHER" id="PTHR46641">
    <property type="entry name" value="FMRFAMIDE RECEPTOR-RELATED"/>
    <property type="match status" value="1"/>
</dbReference>
<evidence type="ECO:0000256" key="4">
    <source>
        <dbReference type="ARBA" id="ARBA00023136"/>
    </source>
</evidence>
<comment type="subcellular location">
    <subcellularLocation>
        <location evidence="1">Membrane</location>
    </subcellularLocation>
</comment>
<evidence type="ECO:0000256" key="6">
    <source>
        <dbReference type="SAM" id="Phobius"/>
    </source>
</evidence>
<evidence type="ECO:0000256" key="2">
    <source>
        <dbReference type="ARBA" id="ARBA00022692"/>
    </source>
</evidence>
<reference evidence="9" key="1">
    <citation type="submission" date="2024-02" db="UniProtKB">
        <authorList>
            <consortium name="WormBaseParasite"/>
        </authorList>
    </citation>
    <scope>IDENTIFICATION</scope>
</reference>
<organism evidence="8 9">
    <name type="scientific">Mesorhabditis belari</name>
    <dbReference type="NCBI Taxonomy" id="2138241"/>
    <lineage>
        <taxon>Eukaryota</taxon>
        <taxon>Metazoa</taxon>
        <taxon>Ecdysozoa</taxon>
        <taxon>Nematoda</taxon>
        <taxon>Chromadorea</taxon>
        <taxon>Rhabditida</taxon>
        <taxon>Rhabditina</taxon>
        <taxon>Rhabditomorpha</taxon>
        <taxon>Rhabditoidea</taxon>
        <taxon>Rhabditidae</taxon>
        <taxon>Mesorhabditinae</taxon>
        <taxon>Mesorhabditis</taxon>
    </lineage>
</organism>
<keyword evidence="3 6" id="KW-1133">Transmembrane helix</keyword>
<evidence type="ECO:0000256" key="5">
    <source>
        <dbReference type="SAM" id="MobiDB-lite"/>
    </source>
</evidence>
<protein>
    <submittedName>
        <fullName evidence="9">G-protein coupled receptors family 1 profile domain-containing protein</fullName>
    </submittedName>
</protein>
<dbReference type="Pfam" id="PF00001">
    <property type="entry name" value="7tm_1"/>
    <property type="match status" value="1"/>
</dbReference>
<feature type="transmembrane region" description="Helical" evidence="6">
    <location>
        <begin position="134"/>
        <end position="165"/>
    </location>
</feature>
<evidence type="ECO:0000256" key="3">
    <source>
        <dbReference type="ARBA" id="ARBA00022989"/>
    </source>
</evidence>
<keyword evidence="8" id="KW-1185">Reference proteome</keyword>
<dbReference type="PROSITE" id="PS50262">
    <property type="entry name" value="G_PROTEIN_RECEP_F1_2"/>
    <property type="match status" value="1"/>
</dbReference>
<keyword evidence="4 6" id="KW-0472">Membrane</keyword>
<dbReference type="InterPro" id="IPR000276">
    <property type="entry name" value="GPCR_Rhodpsn"/>
</dbReference>
<dbReference type="AlphaFoldDB" id="A0AAF3EXH7"/>
<dbReference type="InterPro" id="IPR017452">
    <property type="entry name" value="GPCR_Rhodpsn_7TM"/>
</dbReference>
<feature type="transmembrane region" description="Helical" evidence="6">
    <location>
        <begin position="299"/>
        <end position="320"/>
    </location>
</feature>
<dbReference type="GO" id="GO:0016020">
    <property type="term" value="C:membrane"/>
    <property type="evidence" value="ECO:0007669"/>
    <property type="project" value="UniProtKB-SubCell"/>
</dbReference>
<feature type="transmembrane region" description="Helical" evidence="6">
    <location>
        <begin position="246"/>
        <end position="270"/>
    </location>
</feature>
<name>A0AAF3EXH7_9BILA</name>
<dbReference type="Gene3D" id="1.20.1070.10">
    <property type="entry name" value="Rhodopsin 7-helix transmembrane proteins"/>
    <property type="match status" value="1"/>
</dbReference>
<evidence type="ECO:0000313" key="8">
    <source>
        <dbReference type="Proteomes" id="UP000887575"/>
    </source>
</evidence>
<sequence length="612" mass="71038">MSASELEELLEKMTGQSVNKTPWCFDASSFSAHNHSQEDYRLMQEFLLSYWHFSELFGGYNFFSYVFNGWVTLLLSALGFFGNSLLLLQIYSNRVFSKRLSIHLMMICIWDITFLFCCLATYSVPVLVNGSLMFYGWMAYVLYILQPLACFCISANIWHVLAISYERYRAVIDPLGHRRTQDRFRIWLIVGGISFGAALLNGISIPFEKMLHPCYMIESKERENGTETSLYLSTILLMNQEPWINIVFHLIPDLLLRAPLPPLAILWYTYKTLAKCHKRKQIGTTVVILPTNRRIETRLYLLAAKFILCNFLFLIVFGMIEWYGMGNYIKRTEPGSERDQQLVNRYWYSYYLTDASNLLLSFHAATNWLLFYNFSTFMKKHSLAASTSMTSIQKSNAITESFAKFVLTFIDGKQHQIGREILAKICWEMPIVKQKILPNYTPHNYALLATNPTVRECGEMVGDFIQISLEWFSDPTLPYSEIREICRKLGVAQFESKANFTPQQWKQMRTISISTLFMFIMKNFNSREYTKNEIELGLTKAFNFLLSETKQAALCALVEAQRKSTRPRRSASTSRSLREYPRLGQPFVTPRSDRQKLLDTNENSNETESQPL</sequence>
<evidence type="ECO:0000313" key="9">
    <source>
        <dbReference type="WBParaSite" id="MBELARI_LOCUS18883.2"/>
    </source>
</evidence>
<keyword evidence="2 6" id="KW-0812">Transmembrane</keyword>
<dbReference type="Proteomes" id="UP000887575">
    <property type="component" value="Unassembled WGS sequence"/>
</dbReference>
<feature type="transmembrane region" description="Helical" evidence="6">
    <location>
        <begin position="62"/>
        <end position="88"/>
    </location>
</feature>
<dbReference type="InterPro" id="IPR052954">
    <property type="entry name" value="GPCR-Ligand_Int"/>
</dbReference>
<feature type="region of interest" description="Disordered" evidence="5">
    <location>
        <begin position="565"/>
        <end position="612"/>
    </location>
</feature>
<dbReference type="SUPFAM" id="SSF81321">
    <property type="entry name" value="Family A G protein-coupled receptor-like"/>
    <property type="match status" value="1"/>
</dbReference>
<dbReference type="GO" id="GO:0004930">
    <property type="term" value="F:G protein-coupled receptor activity"/>
    <property type="evidence" value="ECO:0007669"/>
    <property type="project" value="InterPro"/>
</dbReference>
<dbReference type="PANTHER" id="PTHR46641:SF10">
    <property type="entry name" value="G-PROTEIN COUPLED RECEPTORS FAMILY 1 PROFILE DOMAIN-CONTAINING PROTEIN"/>
    <property type="match status" value="1"/>
</dbReference>
<dbReference type="PROSITE" id="PS00237">
    <property type="entry name" value="G_PROTEIN_RECEP_F1_1"/>
    <property type="match status" value="1"/>
</dbReference>
<accession>A0AAF3EXH7</accession>
<evidence type="ECO:0000259" key="7">
    <source>
        <dbReference type="PROSITE" id="PS50262"/>
    </source>
</evidence>
<feature type="domain" description="G-protein coupled receptors family 1 profile" evidence="7">
    <location>
        <begin position="82"/>
        <end position="371"/>
    </location>
</feature>
<feature type="compositionally biased region" description="Polar residues" evidence="5">
    <location>
        <begin position="600"/>
        <end position="612"/>
    </location>
</feature>
<evidence type="ECO:0000256" key="1">
    <source>
        <dbReference type="ARBA" id="ARBA00004370"/>
    </source>
</evidence>
<feature type="transmembrane region" description="Helical" evidence="6">
    <location>
        <begin position="100"/>
        <end position="122"/>
    </location>
</feature>
<dbReference type="WBParaSite" id="MBELARI_LOCUS18883.2">
    <property type="protein sequence ID" value="MBELARI_LOCUS18883.2"/>
    <property type="gene ID" value="MBELARI_LOCUS18883"/>
</dbReference>